<dbReference type="Proteomes" id="UP000595091">
    <property type="component" value="Chromosome"/>
</dbReference>
<dbReference type="EC" id="3.4.21.88" evidence="12"/>
<evidence type="ECO:0000313" key="22">
    <source>
        <dbReference type="Proteomes" id="UP000540056"/>
    </source>
</evidence>
<evidence type="ECO:0000256" key="8">
    <source>
        <dbReference type="ARBA" id="ARBA00023125"/>
    </source>
</evidence>
<dbReference type="GO" id="GO:0045892">
    <property type="term" value="P:negative regulation of DNA-templated transcription"/>
    <property type="evidence" value="ECO:0007669"/>
    <property type="project" value="UniProtKB-UniRule"/>
</dbReference>
<evidence type="ECO:0000313" key="23">
    <source>
        <dbReference type="Proteomes" id="UP000595091"/>
    </source>
</evidence>
<dbReference type="Proteomes" id="UP001179483">
    <property type="component" value="Chromosome"/>
</dbReference>
<dbReference type="GeneID" id="92867689"/>
<sequence length="203" mass="22670">MKERHLQILKCIYSNIQSQGFPPTVREICEAVNLSSTSTVHGHLSQLEKQGYLLRNATKPRAMEITEKGLELLGVSSQGIPMIGTVTAGQPITAVEDIEDYFPIPPTLKNQSESLFMLKIRGDSMIEAGILDGDFVIVRQELSAQNGDIVIAMTDEGEATCKRFFKEDGYIRLQPENHSLEPIILPDVQILGRVISLFREHTY</sequence>
<dbReference type="FunFam" id="2.10.109.10:FF:000001">
    <property type="entry name" value="LexA repressor"/>
    <property type="match status" value="1"/>
</dbReference>
<reference evidence="20" key="6">
    <citation type="submission" date="2023-01" db="EMBL/GenBank/DDBJ databases">
        <title>Oxazolidinone resistance genes in florfenicol resistant enterococci from beef cattle and veal calves at slaughter.</title>
        <authorList>
            <person name="Biggel M."/>
        </authorList>
    </citation>
    <scope>NUCLEOTIDE SEQUENCE</scope>
    <source>
        <strain evidence="20">K79-1</strain>
    </source>
</reference>
<dbReference type="NCBIfam" id="TIGR00498">
    <property type="entry name" value="lexA"/>
    <property type="match status" value="1"/>
</dbReference>
<evidence type="ECO:0000313" key="18">
    <source>
        <dbReference type="EMBL" id="QOQ79966.1"/>
    </source>
</evidence>
<evidence type="ECO:0000256" key="1">
    <source>
        <dbReference type="ARBA" id="ARBA00007484"/>
    </source>
</evidence>
<dbReference type="Pfam" id="PF01726">
    <property type="entry name" value="LexA_DNA_bind"/>
    <property type="match status" value="1"/>
</dbReference>
<keyword evidence="11 12" id="KW-0742">SOS response</keyword>
<dbReference type="Gene3D" id="1.10.10.10">
    <property type="entry name" value="Winged helix-like DNA-binding domain superfamily/Winged helix DNA-binding domain"/>
    <property type="match status" value="1"/>
</dbReference>
<dbReference type="GO" id="GO:0006260">
    <property type="term" value="P:DNA replication"/>
    <property type="evidence" value="ECO:0007669"/>
    <property type="project" value="UniProtKB-UniRule"/>
</dbReference>
<comment type="function">
    <text evidence="12">Represses a number of genes involved in the response to DNA damage (SOS response), including recA and lexA. In the presence of single-stranded DNA, RecA interacts with LexA causing an autocatalytic cleavage which disrupts the DNA-binding part of LexA, leading to derepression of the SOS regulon and eventually DNA repair.</text>
</comment>
<dbReference type="GO" id="GO:0006281">
    <property type="term" value="P:DNA repair"/>
    <property type="evidence" value="ECO:0007669"/>
    <property type="project" value="UniProtKB-UniRule"/>
</dbReference>
<keyword evidence="3 12" id="KW-0235">DNA replication</keyword>
<dbReference type="Proteomes" id="UP000067698">
    <property type="component" value="Chromosome"/>
</dbReference>
<dbReference type="CDD" id="cd06529">
    <property type="entry name" value="S24_LexA-like"/>
    <property type="match status" value="1"/>
</dbReference>
<dbReference type="OrthoDB" id="9802364at2"/>
<dbReference type="SUPFAM" id="SSF51306">
    <property type="entry name" value="LexA/Signal peptidase"/>
    <property type="match status" value="1"/>
</dbReference>
<dbReference type="InterPro" id="IPR006200">
    <property type="entry name" value="LexA"/>
</dbReference>
<dbReference type="Proteomes" id="UP000540056">
    <property type="component" value="Unassembled WGS sequence"/>
</dbReference>
<dbReference type="AlphaFoldDB" id="A0A0U4HQC1"/>
<evidence type="ECO:0000313" key="21">
    <source>
        <dbReference type="Proteomes" id="UP000067698"/>
    </source>
</evidence>
<dbReference type="InterPro" id="IPR015927">
    <property type="entry name" value="Peptidase_S24_S26A/B/C"/>
</dbReference>
<keyword evidence="10 12" id="KW-0234">DNA repair</keyword>
<reference evidence="16 21" key="1">
    <citation type="journal article" date="2016" name="Genome Announc.">
        <title>Complete Genome Sequences of Aerococcus christensenii CCUG 28831T, Aerococcus sanguinicola CCUG 43001T, Aerococcus urinae CCUG 36881T, Aerococcus urinaeequi CCUG 28094T, Aerococcus urinaehominis CCUG 42038 BT, and Aerococcus viridans CCUG 4311T.</title>
        <authorList>
            <person name="Carkaci D."/>
            <person name="Dargis R."/>
            <person name="Nielsen X.C."/>
            <person name="Skovgaard O."/>
            <person name="Fuursted K."/>
            <person name="Christensen J.J."/>
        </authorList>
    </citation>
    <scope>NUCLEOTIDE SEQUENCE [LARGE SCALE GENOMIC DNA]</scope>
    <source>
        <strain evidence="16 21">CCUG28094</strain>
    </source>
</reference>
<evidence type="ECO:0000313" key="17">
    <source>
        <dbReference type="EMBL" id="MBA5745793.1"/>
    </source>
</evidence>
<feature type="active site" description="For autocatalytic cleavage activity" evidence="12">
    <location>
        <position position="162"/>
    </location>
</feature>
<reference evidence="19" key="5">
    <citation type="submission" date="2022-12" db="EMBL/GenBank/DDBJ databases">
        <title>Whole genome sequence analysis of a duck derived balloon bacteium Aerococcus urinaeequi henan2020.</title>
        <authorList>
            <person name="Zhang H."/>
            <person name="Qiao H.X."/>
            <person name="Bian C.Z."/>
            <person name="Shu J.C."/>
        </authorList>
    </citation>
    <scope>NUCLEOTIDE SEQUENCE</scope>
    <source>
        <strain evidence="19">2020-HN-1</strain>
    </source>
</reference>
<feature type="DNA-binding region" description="H-T-H motif" evidence="12">
    <location>
        <begin position="25"/>
        <end position="45"/>
    </location>
</feature>
<dbReference type="GO" id="GO:0006508">
    <property type="term" value="P:proteolysis"/>
    <property type="evidence" value="ECO:0007669"/>
    <property type="project" value="InterPro"/>
</dbReference>
<evidence type="ECO:0000256" key="2">
    <source>
        <dbReference type="ARBA" id="ARBA00022491"/>
    </source>
</evidence>
<keyword evidence="9 12" id="KW-0804">Transcription</keyword>
<evidence type="ECO:0000256" key="6">
    <source>
        <dbReference type="ARBA" id="ARBA00022813"/>
    </source>
</evidence>
<dbReference type="GO" id="GO:0009432">
    <property type="term" value="P:SOS response"/>
    <property type="evidence" value="ECO:0007669"/>
    <property type="project" value="UniProtKB-UniRule"/>
</dbReference>
<reference evidence="21" key="2">
    <citation type="submission" date="2016-01" db="EMBL/GenBank/DDBJ databases">
        <title>Six Aerococcus type strain genome sequencing and assembly using PacBio and Illumina Hiseq.</title>
        <authorList>
            <person name="Carkaci D."/>
            <person name="Dargis R."/>
            <person name="Nielsen X.C."/>
            <person name="Skovgaard O."/>
            <person name="Fuursted K."/>
            <person name="Christensen J.J."/>
        </authorList>
    </citation>
    <scope>NUCLEOTIDE SEQUENCE [LARGE SCALE GENOMIC DNA]</scope>
    <source>
        <strain evidence="21">CCUG28094</strain>
    </source>
</reference>
<dbReference type="InterPro" id="IPR006199">
    <property type="entry name" value="LexA_DNA-bd_dom"/>
</dbReference>
<proteinExistence type="inferred from homology"/>
<dbReference type="PRINTS" id="PR00726">
    <property type="entry name" value="LEXASERPTASE"/>
</dbReference>
<evidence type="ECO:0000256" key="11">
    <source>
        <dbReference type="ARBA" id="ARBA00023236"/>
    </source>
</evidence>
<comment type="catalytic activity">
    <reaction evidence="12">
        <text>Hydrolysis of Ala-|-Gly bond in repressor LexA.</text>
        <dbReference type="EC" id="3.4.21.88"/>
    </reaction>
</comment>
<evidence type="ECO:0000313" key="19">
    <source>
        <dbReference type="EMBL" id="WAT25399.1"/>
    </source>
</evidence>
<dbReference type="EMBL" id="JACGAN010000001">
    <property type="protein sequence ID" value="MBA5745793.1"/>
    <property type="molecule type" value="Genomic_DNA"/>
</dbReference>
<evidence type="ECO:0000256" key="13">
    <source>
        <dbReference type="RuleBase" id="RU003991"/>
    </source>
</evidence>
<evidence type="ECO:0000256" key="7">
    <source>
        <dbReference type="ARBA" id="ARBA00023015"/>
    </source>
</evidence>
<dbReference type="PANTHER" id="PTHR33516">
    <property type="entry name" value="LEXA REPRESSOR"/>
    <property type="match status" value="1"/>
</dbReference>
<protein>
    <recommendedName>
        <fullName evidence="12">LexA repressor</fullName>
        <ecNumber evidence="12">3.4.21.88</ecNumber>
    </recommendedName>
</protein>
<evidence type="ECO:0000313" key="16">
    <source>
        <dbReference type="EMBL" id="AMB98330.1"/>
    </source>
</evidence>
<keyword evidence="7 12" id="KW-0805">Transcription regulation</keyword>
<evidence type="ECO:0000259" key="15">
    <source>
        <dbReference type="Pfam" id="PF01726"/>
    </source>
</evidence>
<feature type="active site" description="For autocatalytic cleavage activity" evidence="12">
    <location>
        <position position="124"/>
    </location>
</feature>
<gene>
    <name evidence="12 19" type="primary">lexA</name>
    <name evidence="16" type="ORF">AWM74_08950</name>
    <name evidence="17" type="ORF">H3232_00995</name>
    <name evidence="18" type="ORF">IMX20_04660</name>
    <name evidence="19" type="ORF">OZ415_04880</name>
    <name evidence="20" type="ORF">PML80_04690</name>
</gene>
<keyword evidence="8 12" id="KW-0238">DNA-binding</keyword>
<keyword evidence="6 12" id="KW-0068">Autocatalytic cleavage</keyword>
<dbReference type="EMBL" id="CP116590">
    <property type="protein sequence ID" value="WCG38624.1"/>
    <property type="molecule type" value="Genomic_DNA"/>
</dbReference>
<dbReference type="InterPro" id="IPR039418">
    <property type="entry name" value="LexA-like"/>
</dbReference>
<keyword evidence="4 12" id="KW-0227">DNA damage</keyword>
<organism evidence="19 24">
    <name type="scientific">Aerococcus urinaeequi</name>
    <dbReference type="NCBI Taxonomy" id="51665"/>
    <lineage>
        <taxon>Bacteria</taxon>
        <taxon>Bacillati</taxon>
        <taxon>Bacillota</taxon>
        <taxon>Bacilli</taxon>
        <taxon>Lactobacillales</taxon>
        <taxon>Aerococcaceae</taxon>
        <taxon>Aerococcus</taxon>
    </lineage>
</organism>
<dbReference type="Gene3D" id="2.10.109.10">
    <property type="entry name" value="Umud Fragment, subunit A"/>
    <property type="match status" value="1"/>
</dbReference>
<feature type="domain" description="LexA repressor DNA-binding" evidence="15">
    <location>
        <begin position="3"/>
        <end position="62"/>
    </location>
</feature>
<dbReference type="KEGG" id="aui:APT62_05040"/>
<dbReference type="InterPro" id="IPR036286">
    <property type="entry name" value="LexA/Signal_pep-like_sf"/>
</dbReference>
<reference evidence="18 23" key="4">
    <citation type="submission" date="2020-10" db="EMBL/GenBank/DDBJ databases">
        <title>Plasmid carrying two tetracycline resistance determinant.</title>
        <authorList>
            <person name="Yang Q."/>
        </authorList>
    </citation>
    <scope>NUCLEOTIDE SEQUENCE [LARGE SCALE GENOMIC DNA]</scope>
    <source>
        <strain evidence="18 23">T43</strain>
    </source>
</reference>
<evidence type="ECO:0000313" key="20">
    <source>
        <dbReference type="EMBL" id="WCG38624.1"/>
    </source>
</evidence>
<comment type="subunit">
    <text evidence="12">Homodimer.</text>
</comment>
<evidence type="ECO:0000256" key="12">
    <source>
        <dbReference type="HAMAP-Rule" id="MF_00015"/>
    </source>
</evidence>
<evidence type="ECO:0000256" key="4">
    <source>
        <dbReference type="ARBA" id="ARBA00022763"/>
    </source>
</evidence>
<keyword evidence="5 12" id="KW-0378">Hydrolase</keyword>
<comment type="similarity">
    <text evidence="1 12 13">Belongs to the peptidase S24 family.</text>
</comment>
<dbReference type="GO" id="GO:0004252">
    <property type="term" value="F:serine-type endopeptidase activity"/>
    <property type="evidence" value="ECO:0007669"/>
    <property type="project" value="UniProtKB-UniRule"/>
</dbReference>
<dbReference type="GO" id="GO:0003677">
    <property type="term" value="F:DNA binding"/>
    <property type="evidence" value="ECO:0007669"/>
    <property type="project" value="UniProtKB-UniRule"/>
</dbReference>
<dbReference type="InterPro" id="IPR006197">
    <property type="entry name" value="Peptidase_S24_LexA"/>
</dbReference>
<dbReference type="Proteomes" id="UP001164714">
    <property type="component" value="Chromosome"/>
</dbReference>
<dbReference type="PANTHER" id="PTHR33516:SF2">
    <property type="entry name" value="LEXA REPRESSOR-RELATED"/>
    <property type="match status" value="1"/>
</dbReference>
<reference evidence="17 22" key="3">
    <citation type="submission" date="2020-07" db="EMBL/GenBank/DDBJ databases">
        <title>Draft Genome Sequences of Lactobacillales Isolated from the International Space Station.</title>
        <authorList>
            <person name="Bharadwaj A.R."/>
            <person name="Singh N.K."/>
            <person name="Wood J.M."/>
            <person name="Debieu M."/>
            <person name="O'Hara N.B."/>
            <person name="Karouia F."/>
            <person name="Mason C.E."/>
            <person name="Venkateswaran K."/>
        </authorList>
    </citation>
    <scope>NUCLEOTIDE SEQUENCE [LARGE SCALE GENOMIC DNA]</scope>
    <source>
        <strain evidence="17 22">151250015-1-258-55</strain>
    </source>
</reference>
<dbReference type="HAMAP" id="MF_00015">
    <property type="entry name" value="LexA"/>
    <property type="match status" value="1"/>
</dbReference>
<evidence type="ECO:0000259" key="14">
    <source>
        <dbReference type="Pfam" id="PF00717"/>
    </source>
</evidence>
<evidence type="ECO:0000256" key="3">
    <source>
        <dbReference type="ARBA" id="ARBA00022705"/>
    </source>
</evidence>
<feature type="site" description="Cleavage; by autolysis" evidence="12">
    <location>
        <begin position="88"/>
        <end position="89"/>
    </location>
</feature>
<dbReference type="EMBL" id="CP063065">
    <property type="protein sequence ID" value="QOQ79966.1"/>
    <property type="molecule type" value="Genomic_DNA"/>
</dbReference>
<dbReference type="SUPFAM" id="SSF46785">
    <property type="entry name" value="Winged helix' DNA-binding domain"/>
    <property type="match status" value="1"/>
</dbReference>
<dbReference type="EMBL" id="CP014162">
    <property type="protein sequence ID" value="AMB98330.1"/>
    <property type="molecule type" value="Genomic_DNA"/>
</dbReference>
<accession>A0A0U4HQC1</accession>
<dbReference type="InterPro" id="IPR050077">
    <property type="entry name" value="LexA_repressor"/>
</dbReference>
<evidence type="ECO:0000256" key="10">
    <source>
        <dbReference type="ARBA" id="ARBA00023204"/>
    </source>
</evidence>
<feature type="domain" description="Peptidase S24/S26A/S26B/S26C" evidence="14">
    <location>
        <begin position="81"/>
        <end position="195"/>
    </location>
</feature>
<evidence type="ECO:0000256" key="9">
    <source>
        <dbReference type="ARBA" id="ARBA00023163"/>
    </source>
</evidence>
<name>A0A0U4HQC1_9LACT</name>
<dbReference type="InterPro" id="IPR036388">
    <property type="entry name" value="WH-like_DNA-bd_sf"/>
</dbReference>
<dbReference type="EMBL" id="CP114063">
    <property type="protein sequence ID" value="WAT25399.1"/>
    <property type="molecule type" value="Genomic_DNA"/>
</dbReference>
<evidence type="ECO:0000256" key="5">
    <source>
        <dbReference type="ARBA" id="ARBA00022801"/>
    </source>
</evidence>
<evidence type="ECO:0000313" key="24">
    <source>
        <dbReference type="Proteomes" id="UP001164714"/>
    </source>
</evidence>
<keyword evidence="2 12" id="KW-0678">Repressor</keyword>
<dbReference type="RefSeq" id="WP_016897164.1">
    <property type="nucleotide sequence ID" value="NZ_CANSXX010000002.1"/>
</dbReference>
<dbReference type="InterPro" id="IPR036390">
    <property type="entry name" value="WH_DNA-bd_sf"/>
</dbReference>
<dbReference type="Pfam" id="PF00717">
    <property type="entry name" value="Peptidase_S24"/>
    <property type="match status" value="1"/>
</dbReference>
<keyword evidence="22" id="KW-1185">Reference proteome</keyword>